<keyword evidence="3 5" id="KW-0067">ATP-binding</keyword>
<dbReference type="PRINTS" id="PR00380">
    <property type="entry name" value="KINESINHEAVY"/>
</dbReference>
<dbReference type="PROSITE" id="PS50067">
    <property type="entry name" value="KINESIN_MOTOR_2"/>
    <property type="match status" value="1"/>
</dbReference>
<dbReference type="EMBL" id="CALTRL010002589">
    <property type="protein sequence ID" value="CAH7676119.1"/>
    <property type="molecule type" value="Genomic_DNA"/>
</dbReference>
<dbReference type="Pfam" id="PF00225">
    <property type="entry name" value="Kinesin"/>
    <property type="match status" value="1"/>
</dbReference>
<evidence type="ECO:0000256" key="1">
    <source>
        <dbReference type="ARBA" id="ARBA00022701"/>
    </source>
</evidence>
<proteinExistence type="inferred from homology"/>
<dbReference type="InterPro" id="IPR019821">
    <property type="entry name" value="Kinesin_motor_CS"/>
</dbReference>
<dbReference type="GO" id="GO:0005524">
    <property type="term" value="F:ATP binding"/>
    <property type="evidence" value="ECO:0007669"/>
    <property type="project" value="UniProtKB-UniRule"/>
</dbReference>
<dbReference type="PANTHER" id="PTHR24115:SF1008">
    <property type="entry name" value="KINESIN-LIKE PROTEIN SUBITO"/>
    <property type="match status" value="1"/>
</dbReference>
<feature type="region of interest" description="Disordered" evidence="7">
    <location>
        <begin position="845"/>
        <end position="904"/>
    </location>
</feature>
<feature type="compositionally biased region" description="Polar residues" evidence="7">
    <location>
        <begin position="26"/>
        <end position="50"/>
    </location>
</feature>
<dbReference type="AlphaFoldDB" id="A0AAV0B4R9"/>
<dbReference type="GO" id="GO:0005634">
    <property type="term" value="C:nucleus"/>
    <property type="evidence" value="ECO:0007669"/>
    <property type="project" value="TreeGrafter"/>
</dbReference>
<name>A0AAV0B4R9_PHAPC</name>
<feature type="compositionally biased region" description="Basic residues" evidence="7">
    <location>
        <begin position="895"/>
        <end position="904"/>
    </location>
</feature>
<gene>
    <name evidence="9" type="ORF">PPACK8108_LOCUS11217</name>
</gene>
<dbReference type="Proteomes" id="UP001153365">
    <property type="component" value="Unassembled WGS sequence"/>
</dbReference>
<keyword evidence="4 5" id="KW-0505">Motor protein</keyword>
<feature type="binding site" evidence="5">
    <location>
        <begin position="302"/>
        <end position="309"/>
    </location>
    <ligand>
        <name>ATP</name>
        <dbReference type="ChEBI" id="CHEBI:30616"/>
    </ligand>
</feature>
<keyword evidence="1 6" id="KW-0493">Microtubule</keyword>
<feature type="domain" description="Kinesin motor" evidence="8">
    <location>
        <begin position="211"/>
        <end position="655"/>
    </location>
</feature>
<feature type="compositionally biased region" description="Acidic residues" evidence="7">
    <location>
        <begin position="853"/>
        <end position="865"/>
    </location>
</feature>
<dbReference type="InterPro" id="IPR027640">
    <property type="entry name" value="Kinesin-like_fam"/>
</dbReference>
<reference evidence="9" key="1">
    <citation type="submission" date="2022-06" db="EMBL/GenBank/DDBJ databases">
        <authorList>
            <consortium name="SYNGENTA / RWTH Aachen University"/>
        </authorList>
    </citation>
    <scope>NUCLEOTIDE SEQUENCE</scope>
</reference>
<comment type="caution">
    <text evidence="9">The sequence shown here is derived from an EMBL/GenBank/DDBJ whole genome shotgun (WGS) entry which is preliminary data.</text>
</comment>
<comment type="similarity">
    <text evidence="5 6">Belongs to the TRAFAC class myosin-kinesin ATPase superfamily. Kinesin family.</text>
</comment>
<keyword evidence="10" id="KW-1185">Reference proteome</keyword>
<feature type="compositionally biased region" description="Polar residues" evidence="7">
    <location>
        <begin position="1"/>
        <end position="13"/>
    </location>
</feature>
<evidence type="ECO:0000256" key="3">
    <source>
        <dbReference type="ARBA" id="ARBA00022840"/>
    </source>
</evidence>
<evidence type="ECO:0000256" key="5">
    <source>
        <dbReference type="PROSITE-ProRule" id="PRU00283"/>
    </source>
</evidence>
<dbReference type="GO" id="GO:0008017">
    <property type="term" value="F:microtubule binding"/>
    <property type="evidence" value="ECO:0007669"/>
    <property type="project" value="InterPro"/>
</dbReference>
<dbReference type="SUPFAM" id="SSF52540">
    <property type="entry name" value="P-loop containing nucleoside triphosphate hydrolases"/>
    <property type="match status" value="1"/>
</dbReference>
<feature type="region of interest" description="Disordered" evidence="7">
    <location>
        <begin position="1"/>
        <end position="110"/>
    </location>
</feature>
<dbReference type="SMART" id="SM00129">
    <property type="entry name" value="KISc"/>
    <property type="match status" value="1"/>
</dbReference>
<feature type="compositionally biased region" description="Polar residues" evidence="7">
    <location>
        <begin position="61"/>
        <end position="73"/>
    </location>
</feature>
<dbReference type="Gene3D" id="3.40.850.10">
    <property type="entry name" value="Kinesin motor domain"/>
    <property type="match status" value="1"/>
</dbReference>
<organism evidence="9 10">
    <name type="scientific">Phakopsora pachyrhizi</name>
    <name type="common">Asian soybean rust disease fungus</name>
    <dbReference type="NCBI Taxonomy" id="170000"/>
    <lineage>
        <taxon>Eukaryota</taxon>
        <taxon>Fungi</taxon>
        <taxon>Dikarya</taxon>
        <taxon>Basidiomycota</taxon>
        <taxon>Pucciniomycotina</taxon>
        <taxon>Pucciniomycetes</taxon>
        <taxon>Pucciniales</taxon>
        <taxon>Phakopsoraceae</taxon>
        <taxon>Phakopsora</taxon>
    </lineage>
</organism>
<keyword evidence="9" id="KW-0378">Hydrolase</keyword>
<protein>
    <recommendedName>
        <fullName evidence="6">Kinesin-like protein</fullName>
    </recommendedName>
</protein>
<feature type="compositionally biased region" description="Low complexity" evidence="7">
    <location>
        <begin position="51"/>
        <end position="60"/>
    </location>
</feature>
<dbReference type="PANTHER" id="PTHR24115">
    <property type="entry name" value="KINESIN-RELATED"/>
    <property type="match status" value="1"/>
</dbReference>
<evidence type="ECO:0000313" key="10">
    <source>
        <dbReference type="Proteomes" id="UP001153365"/>
    </source>
</evidence>
<evidence type="ECO:0000259" key="8">
    <source>
        <dbReference type="PROSITE" id="PS50067"/>
    </source>
</evidence>
<dbReference type="GO" id="GO:0016887">
    <property type="term" value="F:ATP hydrolysis activity"/>
    <property type="evidence" value="ECO:0007669"/>
    <property type="project" value="TreeGrafter"/>
</dbReference>
<dbReference type="PROSITE" id="PS00411">
    <property type="entry name" value="KINESIN_MOTOR_1"/>
    <property type="match status" value="1"/>
</dbReference>
<keyword evidence="2 5" id="KW-0547">Nucleotide-binding</keyword>
<dbReference type="GO" id="GO:0003777">
    <property type="term" value="F:microtubule motor activity"/>
    <property type="evidence" value="ECO:0007669"/>
    <property type="project" value="InterPro"/>
</dbReference>
<accession>A0AAV0B4R9</accession>
<evidence type="ECO:0000256" key="2">
    <source>
        <dbReference type="ARBA" id="ARBA00022741"/>
    </source>
</evidence>
<evidence type="ECO:0000256" key="6">
    <source>
        <dbReference type="RuleBase" id="RU000394"/>
    </source>
</evidence>
<sequence length="904" mass="98877">MVNSPTKFTTQQHSRSSSRAALSPPVTTSPVKPGSSTATPQPRLSSRTPISSSSSSSSSSRGNTISRTNQTLGERTPVGRPSRPLLNSGKPNSSSTINQSQATPHRTGARPLSLKTLVAAPSSEISFGATTFVSAASGCDENRPPSPSKLRDGRINQSSILAGLGLSRIAPVKSPLISAGGLPNSSDSLKSPLLTTEDRTIEGYDPLKEPIKEAYLRIRPPNASSTPRTPYIEVINDTEVLLTPSSQPVMTSFISSDSSSAKYKFTKVFGPETSQQDFFQGTGLPLVRDLLDGKSSLCFAYGVTASGKTYTMQGGLDTVRGGGSMDPGLLPRTMDVLFNSIGKNQTELRIQPSRLTGIEAASLETGPKRRNLSDLYSPPQATSAMLKDHTVLPIKPNTEYGIWVSYAEVYNEKVYDLLDSVLDNSSSSVASFHSFTANIAEQVKSAAQILQHKASSSGGVIKRKALVLKHDKVGGSKYAHGLTEIRVRNAEEAKMLLRYGQVNRTVFSTFANRTSSRSHSIFTIKLINLPKNTGLSESLFSLTSVSRLSIVDLAGSERTRNTQTTGERLKEAGNINKSLMVLGQCMETLRKNQELKERSRKIAIVPFRHSKLTELFQSFFTGEGKTVMIVNVNPCDTGFEENSHVMKFSAVASEVVTVRQQALPDVYQETRKSAAPPLEDQSSFIIEEDDEGAVEQEGETDEVEGHDGFVDHLLDQISMLRMKVVEAEIRAAMIEAEVRDQMIQEYNMKMLEMEDLFVKNLAIEAKEAELKADKKIDIFNRATQRSTLSKKEESETEGGLDYHDERRRTIDDCENYKGILANSVTESLDSDRLVKPSDVRSFSSAVSHISSENGDEQVEADEDETLSNAKSESTKSSSRNFKRIEESDTSTKSARQLRSRTQKS</sequence>
<dbReference type="InterPro" id="IPR027417">
    <property type="entry name" value="P-loop_NTPase"/>
</dbReference>
<evidence type="ECO:0000256" key="4">
    <source>
        <dbReference type="ARBA" id="ARBA00023175"/>
    </source>
</evidence>
<evidence type="ECO:0000313" key="9">
    <source>
        <dbReference type="EMBL" id="CAH7676119.1"/>
    </source>
</evidence>
<dbReference type="GO" id="GO:0005874">
    <property type="term" value="C:microtubule"/>
    <property type="evidence" value="ECO:0007669"/>
    <property type="project" value="UniProtKB-KW"/>
</dbReference>
<dbReference type="InterPro" id="IPR036961">
    <property type="entry name" value="Kinesin_motor_dom_sf"/>
</dbReference>
<feature type="compositionally biased region" description="Low complexity" evidence="7">
    <location>
        <begin position="14"/>
        <end position="25"/>
    </location>
</feature>
<dbReference type="InterPro" id="IPR001752">
    <property type="entry name" value="Kinesin_motor_dom"/>
</dbReference>
<dbReference type="GO" id="GO:0005871">
    <property type="term" value="C:kinesin complex"/>
    <property type="evidence" value="ECO:0007669"/>
    <property type="project" value="TreeGrafter"/>
</dbReference>
<feature type="compositionally biased region" description="Polar residues" evidence="7">
    <location>
        <begin position="89"/>
        <end position="104"/>
    </location>
</feature>
<dbReference type="GO" id="GO:0007018">
    <property type="term" value="P:microtubule-based movement"/>
    <property type="evidence" value="ECO:0007669"/>
    <property type="project" value="InterPro"/>
</dbReference>
<evidence type="ECO:0000256" key="7">
    <source>
        <dbReference type="SAM" id="MobiDB-lite"/>
    </source>
</evidence>
<feature type="compositionally biased region" description="Low complexity" evidence="7">
    <location>
        <begin position="867"/>
        <end position="878"/>
    </location>
</feature>